<proteinExistence type="predicted"/>
<keyword evidence="3" id="KW-1185">Reference proteome</keyword>
<accession>A0A9P7BGP9</accession>
<dbReference type="Proteomes" id="UP000697127">
    <property type="component" value="Unassembled WGS sequence"/>
</dbReference>
<feature type="domain" description="F-box" evidence="1">
    <location>
        <begin position="4"/>
        <end position="54"/>
    </location>
</feature>
<dbReference type="PROSITE" id="PS50181">
    <property type="entry name" value="FBOX"/>
    <property type="match status" value="1"/>
</dbReference>
<evidence type="ECO:0000313" key="3">
    <source>
        <dbReference type="Proteomes" id="UP000697127"/>
    </source>
</evidence>
<organism evidence="2 3">
    <name type="scientific">Pichia californica</name>
    <dbReference type="NCBI Taxonomy" id="460514"/>
    <lineage>
        <taxon>Eukaryota</taxon>
        <taxon>Fungi</taxon>
        <taxon>Dikarya</taxon>
        <taxon>Ascomycota</taxon>
        <taxon>Saccharomycotina</taxon>
        <taxon>Pichiomycetes</taxon>
        <taxon>Pichiales</taxon>
        <taxon>Pichiaceae</taxon>
        <taxon>Pichia</taxon>
    </lineage>
</organism>
<evidence type="ECO:0000259" key="1">
    <source>
        <dbReference type="PROSITE" id="PS50181"/>
    </source>
</evidence>
<comment type="caution">
    <text evidence="2">The sequence shown here is derived from an EMBL/GenBank/DDBJ whole genome shotgun (WGS) entry which is preliminary data.</text>
</comment>
<name>A0A9P7BGP9_9ASCO</name>
<dbReference type="AlphaFoldDB" id="A0A9P7BGP9"/>
<gene>
    <name evidence="2" type="ORF">C6P40_000844</name>
</gene>
<dbReference type="EMBL" id="PUHW01000143">
    <property type="protein sequence ID" value="KAG0688548.1"/>
    <property type="molecule type" value="Genomic_DNA"/>
</dbReference>
<dbReference type="InterPro" id="IPR001810">
    <property type="entry name" value="F-box_dom"/>
</dbReference>
<protein>
    <recommendedName>
        <fullName evidence="1">F-box domain-containing protein</fullName>
    </recommendedName>
</protein>
<evidence type="ECO:0000313" key="2">
    <source>
        <dbReference type="EMBL" id="KAG0688548.1"/>
    </source>
</evidence>
<sequence length="552" mass="64182">METVHCLEKLPNSILNRIIDYLPQQDKLNLLYTNYQFYLNVQPLLYKNLLFTKATELKCPHTFDESLYTIVGVLNSPLATDELNNKIYDARQKILLEALTINTELCKYIENIIIEGDYHNDDYIDEIEDVISSDLLNFLMKNCLNLKRISTFNISNFNCIIPQLTNIQLKSLDQFDKILNSKVKELHFDSLNNNSINMDKFNDTDIISLFNQLDTLTFNSEISQAIILKKLNKIISESNIKHAFTFKNLKLVCYHLFDDPTNQVCSFLKNIDFTKLKKFELVLGCDDMTCNCLNNFIKFLTNQNLNLNSLSLVQKTAHREHNYTEIFDFHITELIKQYPKKENLKTLSIRHAPPNDFNVGDGFEGNYLHRKTLYESIIPLLTGLEKLICPTFLQSISGYEQMISNLLWNGCDCEHCTDYLPIFDQYILRHQYYDEVKSRMTDMISPILFGNVGRVLSSRLEEECDMFLDTIPPLNRYWNFHSSSYQITHMENCHIDKSAFPPIAICVAHFLQEYVDSIGSMIPGLQRCVLSGVFFDRVSSEESSKNWYCSDS</sequence>
<reference evidence="2" key="1">
    <citation type="submission" date="2020-11" db="EMBL/GenBank/DDBJ databases">
        <title>Kefir isolates.</title>
        <authorList>
            <person name="Marcisauskas S."/>
            <person name="Kim Y."/>
            <person name="Blasche S."/>
        </authorList>
    </citation>
    <scope>NUCLEOTIDE SEQUENCE</scope>
    <source>
        <strain evidence="2">Olga-1</strain>
    </source>
</reference>